<gene>
    <name evidence="3" type="ORF">ACFO3J_32945</name>
</gene>
<keyword evidence="4" id="KW-1185">Reference proteome</keyword>
<dbReference type="RefSeq" id="WP_386437529.1">
    <property type="nucleotide sequence ID" value="NZ_JBHSBB010000047.1"/>
</dbReference>
<dbReference type="PANTHER" id="PTHR34406">
    <property type="entry name" value="PROTEIN YCEI"/>
    <property type="match status" value="1"/>
</dbReference>
<dbReference type="InterPro" id="IPR036761">
    <property type="entry name" value="TTHA0802/YceI-like_sf"/>
</dbReference>
<protein>
    <submittedName>
        <fullName evidence="3">YceI family protein</fullName>
    </submittedName>
</protein>
<reference evidence="4" key="1">
    <citation type="journal article" date="2019" name="Int. J. Syst. Evol. Microbiol.">
        <title>The Global Catalogue of Microorganisms (GCM) 10K type strain sequencing project: providing services to taxonomists for standard genome sequencing and annotation.</title>
        <authorList>
            <consortium name="The Broad Institute Genomics Platform"/>
            <consortium name="The Broad Institute Genome Sequencing Center for Infectious Disease"/>
            <person name="Wu L."/>
            <person name="Ma J."/>
        </authorList>
    </citation>
    <scope>NUCLEOTIDE SEQUENCE [LARGE SCALE GENOMIC DNA]</scope>
    <source>
        <strain evidence="4">CGMCC 4.7237</strain>
    </source>
</reference>
<evidence type="ECO:0000259" key="2">
    <source>
        <dbReference type="SMART" id="SM00867"/>
    </source>
</evidence>
<evidence type="ECO:0000256" key="1">
    <source>
        <dbReference type="ARBA" id="ARBA00008812"/>
    </source>
</evidence>
<sequence>MSESPTQATDATTPAVRTGRWILDPTRSSFALRHKTLWGLVTVKGTFADLAGEGEVQPDGTARGALTIAASSLDTGHAKRDVHLRSADFFDTEEHPAIGYTARHAEIDARGKVEVTGELTVRGVTQPLNVAADIARAGDAVTLSAETTVDRAAFGLTWNKLGMLTGRTTVTVTAHFTPASS</sequence>
<dbReference type="SUPFAM" id="SSF101874">
    <property type="entry name" value="YceI-like"/>
    <property type="match status" value="1"/>
</dbReference>
<dbReference type="Pfam" id="PF04264">
    <property type="entry name" value="YceI"/>
    <property type="match status" value="1"/>
</dbReference>
<evidence type="ECO:0000313" key="4">
    <source>
        <dbReference type="Proteomes" id="UP001595765"/>
    </source>
</evidence>
<dbReference type="EMBL" id="JBHSBB010000047">
    <property type="protein sequence ID" value="MFC4036218.1"/>
    <property type="molecule type" value="Genomic_DNA"/>
</dbReference>
<organism evidence="3 4">
    <name type="scientific">Streptomyces polygonati</name>
    <dbReference type="NCBI Taxonomy" id="1617087"/>
    <lineage>
        <taxon>Bacteria</taxon>
        <taxon>Bacillati</taxon>
        <taxon>Actinomycetota</taxon>
        <taxon>Actinomycetes</taxon>
        <taxon>Kitasatosporales</taxon>
        <taxon>Streptomycetaceae</taxon>
        <taxon>Streptomyces</taxon>
    </lineage>
</organism>
<accession>A0ABV8HVW7</accession>
<dbReference type="PANTHER" id="PTHR34406:SF1">
    <property type="entry name" value="PROTEIN YCEI"/>
    <property type="match status" value="1"/>
</dbReference>
<feature type="domain" description="Lipid/polyisoprenoid-binding YceI-like" evidence="2">
    <location>
        <begin position="20"/>
        <end position="177"/>
    </location>
</feature>
<dbReference type="InterPro" id="IPR007372">
    <property type="entry name" value="Lipid/polyisoprenoid-bd_YceI"/>
</dbReference>
<comment type="caution">
    <text evidence="3">The sequence shown here is derived from an EMBL/GenBank/DDBJ whole genome shotgun (WGS) entry which is preliminary data.</text>
</comment>
<evidence type="ECO:0000313" key="3">
    <source>
        <dbReference type="EMBL" id="MFC4036218.1"/>
    </source>
</evidence>
<comment type="similarity">
    <text evidence="1">Belongs to the UPF0312 family.</text>
</comment>
<proteinExistence type="inferred from homology"/>
<name>A0ABV8HVW7_9ACTN</name>
<dbReference type="Proteomes" id="UP001595765">
    <property type="component" value="Unassembled WGS sequence"/>
</dbReference>
<dbReference type="SMART" id="SM00867">
    <property type="entry name" value="YceI"/>
    <property type="match status" value="1"/>
</dbReference>
<dbReference type="Gene3D" id="2.40.128.110">
    <property type="entry name" value="Lipid/polyisoprenoid-binding, YceI-like"/>
    <property type="match status" value="1"/>
</dbReference>